<dbReference type="SMART" id="SM00204">
    <property type="entry name" value="TGFB"/>
    <property type="match status" value="1"/>
</dbReference>
<protein>
    <recommendedName>
        <fullName evidence="9">Neurturin</fullName>
    </recommendedName>
</protein>
<comment type="subcellular location">
    <subcellularLocation>
        <location evidence="1">Secreted</location>
    </subcellularLocation>
</comment>
<reference evidence="13" key="2">
    <citation type="submission" date="2025-08" db="UniProtKB">
        <authorList>
            <consortium name="Ensembl"/>
        </authorList>
    </citation>
    <scope>IDENTIFICATION</scope>
</reference>
<feature type="region of interest" description="Disordered" evidence="11">
    <location>
        <begin position="138"/>
        <end position="160"/>
    </location>
</feature>
<keyword evidence="3" id="KW-0964">Secreted</keyword>
<evidence type="ECO:0000256" key="7">
    <source>
        <dbReference type="ARBA" id="ARBA00055869"/>
    </source>
</evidence>
<dbReference type="GO" id="GO:0030971">
    <property type="term" value="F:receptor tyrosine kinase binding"/>
    <property type="evidence" value="ECO:0007669"/>
    <property type="project" value="InterPro"/>
</dbReference>
<evidence type="ECO:0000313" key="13">
    <source>
        <dbReference type="Ensembl" id="ENSAPLP00000020034.1"/>
    </source>
</evidence>
<evidence type="ECO:0000256" key="1">
    <source>
        <dbReference type="ARBA" id="ARBA00004613"/>
    </source>
</evidence>
<evidence type="ECO:0000259" key="12">
    <source>
        <dbReference type="PROSITE" id="PS51362"/>
    </source>
</evidence>
<evidence type="ECO:0000256" key="9">
    <source>
        <dbReference type="ARBA" id="ARBA00069369"/>
    </source>
</evidence>
<dbReference type="GeneTree" id="ENSGT00950000182993"/>
<dbReference type="Ensembl" id="ENSAPLT00000030223.1">
    <property type="protein sequence ID" value="ENSAPLP00000020034.1"/>
    <property type="gene ID" value="ENSAPLG00000027910.1"/>
</dbReference>
<feature type="domain" description="TGF-beta family profile" evidence="12">
    <location>
        <begin position="217"/>
        <end position="322"/>
    </location>
</feature>
<accession>A0A493T272</accession>
<keyword evidence="6" id="KW-1015">Disulfide bond</keyword>
<proteinExistence type="inferred from homology"/>
<dbReference type="GO" id="GO:0030116">
    <property type="term" value="F:glial cell-derived neurotrophic factor receptor binding"/>
    <property type="evidence" value="ECO:0007669"/>
    <property type="project" value="InterPro"/>
</dbReference>
<organism evidence="13 14">
    <name type="scientific">Anas platyrhynchos platyrhynchos</name>
    <name type="common">Northern mallard</name>
    <dbReference type="NCBI Taxonomy" id="8840"/>
    <lineage>
        <taxon>Eukaryota</taxon>
        <taxon>Metazoa</taxon>
        <taxon>Chordata</taxon>
        <taxon>Craniata</taxon>
        <taxon>Vertebrata</taxon>
        <taxon>Euteleostomi</taxon>
        <taxon>Archelosauria</taxon>
        <taxon>Archosauria</taxon>
        <taxon>Dinosauria</taxon>
        <taxon>Saurischia</taxon>
        <taxon>Theropoda</taxon>
        <taxon>Coelurosauria</taxon>
        <taxon>Aves</taxon>
        <taxon>Neognathae</taxon>
        <taxon>Galloanserae</taxon>
        <taxon>Anseriformes</taxon>
        <taxon>Anatidae</taxon>
        <taxon>Anatinae</taxon>
        <taxon>Anas</taxon>
    </lineage>
</organism>
<keyword evidence="5 10" id="KW-0339">Growth factor</keyword>
<feature type="compositionally biased region" description="Low complexity" evidence="11">
    <location>
        <begin position="138"/>
        <end position="158"/>
    </location>
</feature>
<sequence>MCLVRLPAVRDAWDEDISLSPLSPSRTYQPRATFAFSLCSTAWGCSTSLCLGFPTTKLDQSRGWRGWAGDMGLGVREGTTGKGHIIRIFVLPVLQSFNVLTCSKMKVWKFAAIASMLLSSMLSILVCRDMFNGSRTYSPLPSSLSSRASSSSLPAALRRPPRALPRHSSLLTQYGSLFESYTEGEIRQLISALVERYSQAMNSGGHELPLFPKAGNRMKRARARHKPCALKELEVSVSELGLGYESDETVLFRYCSGTCDAAVRNYDLSLKSVRSKRRIRKEKVRARPCCRPLSYDDDVSFLDAYNRYYTVNELSAKECGCV</sequence>
<evidence type="ECO:0000256" key="2">
    <source>
        <dbReference type="ARBA" id="ARBA00009832"/>
    </source>
</evidence>
<evidence type="ECO:0000313" key="14">
    <source>
        <dbReference type="Proteomes" id="UP000016666"/>
    </source>
</evidence>
<comment type="subunit">
    <text evidence="8">Homodimer; disulfide-linked. Interacts with GFRA2 coreceptor and RET: forms a 2:2:2 ternary complex composed of NRTN ligand, GFRA2 and RET receptor. Also forms a 4:4:4 tetrameric complex composed of 4 copies of NRTN ligand, GFRA2 and RET receptor, which prevents endocytosis of RET.</text>
</comment>
<dbReference type="Pfam" id="PF00019">
    <property type="entry name" value="TGF_beta"/>
    <property type="match status" value="1"/>
</dbReference>
<dbReference type="PROSITE" id="PS51362">
    <property type="entry name" value="TGF_BETA_2"/>
    <property type="match status" value="1"/>
</dbReference>
<dbReference type="GO" id="GO:0007399">
    <property type="term" value="P:nervous system development"/>
    <property type="evidence" value="ECO:0007669"/>
    <property type="project" value="UniProtKB-ARBA"/>
</dbReference>
<dbReference type="Gene3D" id="2.10.90.10">
    <property type="entry name" value="Cystine-knot cytokines"/>
    <property type="match status" value="1"/>
</dbReference>
<dbReference type="GO" id="GO:0005576">
    <property type="term" value="C:extracellular region"/>
    <property type="evidence" value="ECO:0007669"/>
    <property type="project" value="UniProtKB-SubCell"/>
</dbReference>
<name>A0A493T272_ANAPP</name>
<dbReference type="SUPFAM" id="SSF57501">
    <property type="entry name" value="Cystine-knot cytokines"/>
    <property type="match status" value="1"/>
</dbReference>
<dbReference type="OMA" id="YHTIHEV"/>
<dbReference type="InterPro" id="IPR029034">
    <property type="entry name" value="Cystine-knot_cytokine"/>
</dbReference>
<evidence type="ECO:0000256" key="6">
    <source>
        <dbReference type="ARBA" id="ARBA00023157"/>
    </source>
</evidence>
<comment type="function">
    <text evidence="7">Growth factor that supports the survival of sympathetic neurons in culture. May regulate the development and maintenance of the CNS. Involved in the development of the neural crest. Might control the size of non-neuronal cell population such as haemopoietic cells. Acts by binding to its coreceptor, GFRA2, leading to autophosphorylation and activation of the RET receptor. Heparan sulfate-binding is required for signaling.</text>
</comment>
<dbReference type="PANTHER" id="PTHR12173">
    <property type="entry name" value="GDNF SUBFAMILY OF TGF-BETA FAMILY"/>
    <property type="match status" value="1"/>
</dbReference>
<evidence type="ECO:0000256" key="11">
    <source>
        <dbReference type="SAM" id="MobiDB-lite"/>
    </source>
</evidence>
<comment type="similarity">
    <text evidence="2">Belongs to the TGF-beta family. GDNF subfamily.</text>
</comment>
<evidence type="ECO:0000256" key="3">
    <source>
        <dbReference type="ARBA" id="ARBA00022525"/>
    </source>
</evidence>
<reference evidence="13" key="3">
    <citation type="submission" date="2025-09" db="UniProtKB">
        <authorList>
            <consortium name="Ensembl"/>
        </authorList>
    </citation>
    <scope>IDENTIFICATION</scope>
</reference>
<evidence type="ECO:0000256" key="4">
    <source>
        <dbReference type="ARBA" id="ARBA00022729"/>
    </source>
</evidence>
<dbReference type="FunFam" id="2.10.90.10:FF:000037">
    <property type="entry name" value="neurturin"/>
    <property type="match status" value="1"/>
</dbReference>
<dbReference type="STRING" id="8840.ENSAPLP00000020034"/>
<dbReference type="GO" id="GO:0008083">
    <property type="term" value="F:growth factor activity"/>
    <property type="evidence" value="ECO:0007669"/>
    <property type="project" value="UniProtKB-KW"/>
</dbReference>
<keyword evidence="4" id="KW-0732">Signal</keyword>
<gene>
    <name evidence="13" type="primary">NRTN</name>
</gene>
<dbReference type="PANTHER" id="PTHR12173:SF3">
    <property type="entry name" value="NEURTURIN"/>
    <property type="match status" value="1"/>
</dbReference>
<dbReference type="CDD" id="cd19383">
    <property type="entry name" value="TGF_beta_Neurturin"/>
    <property type="match status" value="1"/>
</dbReference>
<dbReference type="InterPro" id="IPR001839">
    <property type="entry name" value="TGF-b_C"/>
</dbReference>
<evidence type="ECO:0000256" key="10">
    <source>
        <dbReference type="RuleBase" id="RU000354"/>
    </source>
</evidence>
<keyword evidence="14" id="KW-1185">Reference proteome</keyword>
<evidence type="ECO:0000256" key="5">
    <source>
        <dbReference type="ARBA" id="ARBA00023030"/>
    </source>
</evidence>
<dbReference type="GO" id="GO:0035860">
    <property type="term" value="P:glial cell-derived neurotrophic factor receptor signaling pathway"/>
    <property type="evidence" value="ECO:0007669"/>
    <property type="project" value="UniProtKB-ARBA"/>
</dbReference>
<dbReference type="AlphaFoldDB" id="A0A493T272"/>
<evidence type="ECO:0000256" key="8">
    <source>
        <dbReference type="ARBA" id="ARBA00062854"/>
    </source>
</evidence>
<dbReference type="Proteomes" id="UP000016666">
    <property type="component" value="Chromosome 29"/>
</dbReference>
<reference evidence="13 14" key="1">
    <citation type="submission" date="2017-10" db="EMBL/GenBank/DDBJ databases">
        <title>A new Pekin duck reference genome.</title>
        <authorList>
            <person name="Hou Z.-C."/>
            <person name="Zhou Z.-K."/>
            <person name="Zhu F."/>
            <person name="Hou S.-S."/>
        </authorList>
    </citation>
    <scope>NUCLEOTIDE SEQUENCE [LARGE SCALE GENOMIC DNA]</scope>
</reference>
<dbReference type="InterPro" id="IPR043401">
    <property type="entry name" value="GDNF_fam"/>
</dbReference>